<gene>
    <name evidence="1" type="ORF">ACFFIP_12570</name>
</gene>
<protein>
    <submittedName>
        <fullName evidence="1">Uncharacterized protein</fullName>
    </submittedName>
</protein>
<evidence type="ECO:0000313" key="1">
    <source>
        <dbReference type="EMBL" id="MFC0263517.1"/>
    </source>
</evidence>
<keyword evidence="2" id="KW-1185">Reference proteome</keyword>
<comment type="caution">
    <text evidence="1">The sequence shown here is derived from an EMBL/GenBank/DDBJ whole genome shotgun (WGS) entry which is preliminary data.</text>
</comment>
<reference evidence="1 2" key="1">
    <citation type="submission" date="2024-09" db="EMBL/GenBank/DDBJ databases">
        <authorList>
            <person name="Sun Q."/>
            <person name="Mori K."/>
        </authorList>
    </citation>
    <scope>NUCLEOTIDE SEQUENCE [LARGE SCALE GENOMIC DNA]</scope>
    <source>
        <strain evidence="1 2">CCM 7650</strain>
    </source>
</reference>
<organism evidence="1 2">
    <name type="scientific">Fontibacter flavus</name>
    <dbReference type="NCBI Taxonomy" id="654838"/>
    <lineage>
        <taxon>Bacteria</taxon>
        <taxon>Pseudomonadati</taxon>
        <taxon>Bacteroidota</taxon>
        <taxon>Cytophagia</taxon>
        <taxon>Cytophagales</taxon>
        <taxon>Cyclobacteriaceae</taxon>
        <taxon>Fontibacter</taxon>
    </lineage>
</organism>
<dbReference type="EMBL" id="JBHLWI010000035">
    <property type="protein sequence ID" value="MFC0263517.1"/>
    <property type="molecule type" value="Genomic_DNA"/>
</dbReference>
<dbReference type="RefSeq" id="WP_382388003.1">
    <property type="nucleotide sequence ID" value="NZ_JBHLWI010000035.1"/>
</dbReference>
<evidence type="ECO:0000313" key="2">
    <source>
        <dbReference type="Proteomes" id="UP001589797"/>
    </source>
</evidence>
<name>A0ABV6FV79_9BACT</name>
<accession>A0ABV6FV79</accession>
<proteinExistence type="predicted"/>
<dbReference type="Proteomes" id="UP001589797">
    <property type="component" value="Unassembled WGS sequence"/>
</dbReference>
<sequence length="225" mass="26425">MKKNIALNLLKEIQPKIDKHRQLINPVVKTDALFHLIDNDPKSDFYFKIYPSKEATKYISEFKPKHSQTTEKYRSEQTIEAVSKQFDAWINILDEYNKIHSIYDDPITEAYQKEFETQFELVDEDAEYASFDLDKQLFIDSYLDNAILKLESEITEGNKGEIEDLIAEANSLKTEQTQLTKKQVIKRLSKIWAKARKYGLNLLKEIYVEARKELIKHLIKGMIES</sequence>